<feature type="region of interest" description="Disordered" evidence="3">
    <location>
        <begin position="1"/>
        <end position="31"/>
    </location>
</feature>
<feature type="compositionally biased region" description="Low complexity" evidence="3">
    <location>
        <begin position="138"/>
        <end position="153"/>
    </location>
</feature>
<protein>
    <submittedName>
        <fullName evidence="4">Uncharacterized protein</fullName>
    </submittedName>
</protein>
<evidence type="ECO:0000256" key="2">
    <source>
        <dbReference type="ARBA" id="ARBA00022490"/>
    </source>
</evidence>
<gene>
    <name evidence="4" type="ORF">EVAR_94900_1</name>
</gene>
<keyword evidence="5" id="KW-1185">Reference proteome</keyword>
<dbReference type="GO" id="GO:0017148">
    <property type="term" value="P:negative regulation of translation"/>
    <property type="evidence" value="ECO:0007669"/>
    <property type="project" value="TreeGrafter"/>
</dbReference>
<dbReference type="Proteomes" id="UP000299102">
    <property type="component" value="Unassembled WGS sequence"/>
</dbReference>
<feature type="compositionally biased region" description="Polar residues" evidence="3">
    <location>
        <begin position="165"/>
        <end position="176"/>
    </location>
</feature>
<dbReference type="PANTHER" id="PTHR12269">
    <property type="entry name" value="EUKARYOTIC TRANSLATION INITIATION FACTOR 4E TRANSPORTER"/>
    <property type="match status" value="1"/>
</dbReference>
<dbReference type="STRING" id="151549.A0A4C1V9A3"/>
<proteinExistence type="predicted"/>
<dbReference type="GO" id="GO:0003729">
    <property type="term" value="F:mRNA binding"/>
    <property type="evidence" value="ECO:0007669"/>
    <property type="project" value="TreeGrafter"/>
</dbReference>
<dbReference type="OrthoDB" id="8916892at2759"/>
<organism evidence="4 5">
    <name type="scientific">Eumeta variegata</name>
    <name type="common">Bagworm moth</name>
    <name type="synonym">Eumeta japonica</name>
    <dbReference type="NCBI Taxonomy" id="151549"/>
    <lineage>
        <taxon>Eukaryota</taxon>
        <taxon>Metazoa</taxon>
        <taxon>Ecdysozoa</taxon>
        <taxon>Arthropoda</taxon>
        <taxon>Hexapoda</taxon>
        <taxon>Insecta</taxon>
        <taxon>Pterygota</taxon>
        <taxon>Neoptera</taxon>
        <taxon>Endopterygota</taxon>
        <taxon>Lepidoptera</taxon>
        <taxon>Glossata</taxon>
        <taxon>Ditrysia</taxon>
        <taxon>Tineoidea</taxon>
        <taxon>Psychidae</taxon>
        <taxon>Oiketicinae</taxon>
        <taxon>Eumeta</taxon>
    </lineage>
</organism>
<dbReference type="PANTHER" id="PTHR12269:SF1">
    <property type="entry name" value="EUKARYOTIC TRANSLATION INITIATION FACTOR 4E TRANSPORTER"/>
    <property type="match status" value="1"/>
</dbReference>
<dbReference type="EMBL" id="BGZK01000303">
    <property type="protein sequence ID" value="GBP35448.1"/>
    <property type="molecule type" value="Genomic_DNA"/>
</dbReference>
<keyword evidence="2" id="KW-0963">Cytoplasm</keyword>
<sequence>MQQQMGGSPLLNAPHLIVPPHHQPQRLSPLPHHGQLHLSMLDAAYCVSPIMATSPNTLTVHHPGVPARIPSPRELVAHTQSIMQNALIKKKLEEQRENFRRRNEQAQGQHQPSKQATPISFTPTSVLRKMTAEKESDVPSPKQQPAQQQWAQPPKVPQGRPIVKGNQSGAPPMNYTQSPSDYQHHYINQQQVSGVGMSATSGAIRGSTALHQLLIHTHQRNVNDHSGVALGSVGADNQLARWFSPELLAQASAGKLPSVHVPNALSLEELERAHHSPAVRN</sequence>
<reference evidence="4 5" key="1">
    <citation type="journal article" date="2019" name="Commun. Biol.">
        <title>The bagworm genome reveals a unique fibroin gene that provides high tensile strength.</title>
        <authorList>
            <person name="Kono N."/>
            <person name="Nakamura H."/>
            <person name="Ohtoshi R."/>
            <person name="Tomita M."/>
            <person name="Numata K."/>
            <person name="Arakawa K."/>
        </authorList>
    </citation>
    <scope>NUCLEOTIDE SEQUENCE [LARGE SCALE GENOMIC DNA]</scope>
</reference>
<evidence type="ECO:0000256" key="1">
    <source>
        <dbReference type="ARBA" id="ARBA00004496"/>
    </source>
</evidence>
<accession>A0A4C1V9A3</accession>
<feature type="compositionally biased region" description="Polar residues" evidence="3">
    <location>
        <begin position="106"/>
        <end position="125"/>
    </location>
</feature>
<dbReference type="InterPro" id="IPR018862">
    <property type="entry name" value="eIF4E-T"/>
</dbReference>
<dbReference type="GO" id="GO:0005634">
    <property type="term" value="C:nucleus"/>
    <property type="evidence" value="ECO:0007669"/>
    <property type="project" value="TreeGrafter"/>
</dbReference>
<comment type="subcellular location">
    <subcellularLocation>
        <location evidence="1">Cytoplasm</location>
    </subcellularLocation>
</comment>
<comment type="caution">
    <text evidence="4">The sequence shown here is derived from an EMBL/GenBank/DDBJ whole genome shotgun (WGS) entry which is preliminary data.</text>
</comment>
<dbReference type="GO" id="GO:0036464">
    <property type="term" value="C:cytoplasmic ribonucleoprotein granule"/>
    <property type="evidence" value="ECO:0007669"/>
    <property type="project" value="UniProtKB-ARBA"/>
</dbReference>
<feature type="region of interest" description="Disordered" evidence="3">
    <location>
        <begin position="98"/>
        <end position="176"/>
    </location>
</feature>
<evidence type="ECO:0000256" key="3">
    <source>
        <dbReference type="SAM" id="MobiDB-lite"/>
    </source>
</evidence>
<evidence type="ECO:0000313" key="5">
    <source>
        <dbReference type="Proteomes" id="UP000299102"/>
    </source>
</evidence>
<dbReference type="AlphaFoldDB" id="A0A4C1V9A3"/>
<dbReference type="Pfam" id="PF10477">
    <property type="entry name" value="EIF4E-T"/>
    <property type="match status" value="1"/>
</dbReference>
<evidence type="ECO:0000313" key="4">
    <source>
        <dbReference type="EMBL" id="GBP35448.1"/>
    </source>
</evidence>
<name>A0A4C1V9A3_EUMVA</name>